<evidence type="ECO:0000313" key="1">
    <source>
        <dbReference type="EMBL" id="PAD85043.1"/>
    </source>
</evidence>
<sequence>MLSDILEDYQEADETLKKELLDEFIDLIWKSKCRYSTYKKIYTYDVNDELLDDRQDLIELFNKHRIIELDFCKSFYKKKLTAADYIRVHINNMFGYLTDKNVYLSKQYYEMVMTPRNLYYIVVNKLKNKEEVNYNEVRHKIDYALDKAPTIKKIDQEKKIELTWKEYKKLINTYIERLFNNYTPPHEYEKEHGWEMKVNVNGWSDDNFAVKYFCKSLTGYMQNYVKDINRNKKVFCLGCNEQILPKSNRQKYCDKCYKEHRRNYQKILMRNKRGNVSN</sequence>
<comment type="caution">
    <text evidence="1">The sequence shown here is derived from an EMBL/GenBank/DDBJ whole genome shotgun (WGS) entry which is preliminary data.</text>
</comment>
<dbReference type="EMBL" id="NPBQ01000013">
    <property type="protein sequence ID" value="PAD85043.1"/>
    <property type="molecule type" value="Genomic_DNA"/>
</dbReference>
<name>A0AA91Z2L0_NIACI</name>
<dbReference type="RefSeq" id="WP_095328585.1">
    <property type="nucleotide sequence ID" value="NZ_NPBQ01000013.1"/>
</dbReference>
<gene>
    <name evidence="1" type="ORF">CHH57_01655</name>
</gene>
<proteinExistence type="predicted"/>
<evidence type="ECO:0000313" key="2">
    <source>
        <dbReference type="Proteomes" id="UP000216961"/>
    </source>
</evidence>
<accession>A0AA91Z2L0</accession>
<organism evidence="1 2">
    <name type="scientific">Niallia circulans</name>
    <name type="common">Bacillus circulans</name>
    <dbReference type="NCBI Taxonomy" id="1397"/>
    <lineage>
        <taxon>Bacteria</taxon>
        <taxon>Bacillati</taxon>
        <taxon>Bacillota</taxon>
        <taxon>Bacilli</taxon>
        <taxon>Bacillales</taxon>
        <taxon>Bacillaceae</taxon>
        <taxon>Niallia</taxon>
    </lineage>
</organism>
<dbReference type="Proteomes" id="UP000216961">
    <property type="component" value="Unassembled WGS sequence"/>
</dbReference>
<reference evidence="1 2" key="1">
    <citation type="submission" date="2017-07" db="EMBL/GenBank/DDBJ databases">
        <title>Isolation and whole genome analysis of endospore-forming bacteria from heroin.</title>
        <authorList>
            <person name="Kalinowski J."/>
            <person name="Ahrens B."/>
            <person name="Al-Dilaimi A."/>
            <person name="Winkler A."/>
            <person name="Wibberg D."/>
            <person name="Schleenbecker U."/>
            <person name="Ruckert C."/>
            <person name="Wolfel R."/>
            <person name="Grass G."/>
        </authorList>
    </citation>
    <scope>NUCLEOTIDE SEQUENCE [LARGE SCALE GENOMIC DNA]</scope>
    <source>
        <strain evidence="1 2">7521-2</strain>
    </source>
</reference>
<dbReference type="AlphaFoldDB" id="A0AA91Z2L0"/>
<protein>
    <submittedName>
        <fullName evidence="1">Uncharacterized protein</fullName>
    </submittedName>
</protein>